<evidence type="ECO:0000313" key="3">
    <source>
        <dbReference type="EMBL" id="KAF4374334.1"/>
    </source>
</evidence>
<dbReference type="PANTHER" id="PTHR31286">
    <property type="entry name" value="GLYCINE-RICH CELL WALL STRUCTURAL PROTEIN 1.8-LIKE"/>
    <property type="match status" value="1"/>
</dbReference>
<accession>A0A7J6FND2</accession>
<sequence length="188" mass="21756">MTEQNLKNVGNHIGKLAETDPKNFMGLWRDYRRVRVTMDLNKPLKHKMKFWKTKTEFIWITFKYENVPTFCFICGLLGHSDRFCMRLFNTLTDKIVKPYGMFMKAPLRGQTKLIGAKWLRNGIDDSEFVNRSGKCEQQPGSLSVVNGQNENNGEDYDINEEGIAILDSKRRRVSTSGSESTNIDEDMM</sequence>
<evidence type="ECO:0000313" key="2">
    <source>
        <dbReference type="EMBL" id="KAF4372226.1"/>
    </source>
</evidence>
<keyword evidence="5" id="KW-1185">Reference proteome</keyword>
<dbReference type="EMBL" id="JAATIP010000096">
    <property type="protein sequence ID" value="KAF4374334.1"/>
    <property type="molecule type" value="Genomic_DNA"/>
</dbReference>
<dbReference type="EMBL" id="JAATIQ010000189">
    <property type="protein sequence ID" value="KAF4372226.1"/>
    <property type="molecule type" value="Genomic_DNA"/>
</dbReference>
<dbReference type="Pfam" id="PF14392">
    <property type="entry name" value="zf-CCHC_4"/>
    <property type="match status" value="1"/>
</dbReference>
<evidence type="ECO:0000313" key="5">
    <source>
        <dbReference type="Proteomes" id="UP000583929"/>
    </source>
</evidence>
<name>A0A7J6FND2_CANSA</name>
<evidence type="ECO:0000313" key="4">
    <source>
        <dbReference type="Proteomes" id="UP000525078"/>
    </source>
</evidence>
<dbReference type="PANTHER" id="PTHR31286:SF183">
    <property type="entry name" value="CCHC-TYPE DOMAIN-CONTAINING PROTEIN"/>
    <property type="match status" value="1"/>
</dbReference>
<protein>
    <recommendedName>
        <fullName evidence="1">Zinc knuckle CX2CX4HX4C domain-containing protein</fullName>
    </recommendedName>
</protein>
<reference evidence="4 5" key="1">
    <citation type="journal article" date="2020" name="bioRxiv">
        <title>Sequence and annotation of 42 cannabis genomes reveals extensive copy number variation in cannabinoid synthesis and pathogen resistance genes.</title>
        <authorList>
            <person name="Mckernan K.J."/>
            <person name="Helbert Y."/>
            <person name="Kane L.T."/>
            <person name="Ebling H."/>
            <person name="Zhang L."/>
            <person name="Liu B."/>
            <person name="Eaton Z."/>
            <person name="Mclaughlin S."/>
            <person name="Kingan S."/>
            <person name="Baybayan P."/>
            <person name="Concepcion G."/>
            <person name="Jordan M."/>
            <person name="Riva A."/>
            <person name="Barbazuk W."/>
            <person name="Harkins T."/>
        </authorList>
    </citation>
    <scope>NUCLEOTIDE SEQUENCE [LARGE SCALE GENOMIC DNA]</scope>
    <source>
        <strain evidence="4 5">cv. Jamaican Lion 4</strain>
        <strain evidence="2">Father</strain>
        <strain evidence="3">Mother</strain>
        <tissue evidence="2">Leaf</tissue>
    </source>
</reference>
<dbReference type="Proteomes" id="UP000525078">
    <property type="component" value="Unassembled WGS sequence"/>
</dbReference>
<evidence type="ECO:0000259" key="1">
    <source>
        <dbReference type="Pfam" id="PF14392"/>
    </source>
</evidence>
<feature type="domain" description="Zinc knuckle CX2CX4HX4C" evidence="1">
    <location>
        <begin position="38"/>
        <end position="84"/>
    </location>
</feature>
<dbReference type="Proteomes" id="UP000583929">
    <property type="component" value="Unassembled WGS sequence"/>
</dbReference>
<dbReference type="InterPro" id="IPR025836">
    <property type="entry name" value="Zn_knuckle_CX2CX4HX4C"/>
</dbReference>
<organism evidence="2 5">
    <name type="scientific">Cannabis sativa</name>
    <name type="common">Hemp</name>
    <name type="synonym">Marijuana</name>
    <dbReference type="NCBI Taxonomy" id="3483"/>
    <lineage>
        <taxon>Eukaryota</taxon>
        <taxon>Viridiplantae</taxon>
        <taxon>Streptophyta</taxon>
        <taxon>Embryophyta</taxon>
        <taxon>Tracheophyta</taxon>
        <taxon>Spermatophyta</taxon>
        <taxon>Magnoliopsida</taxon>
        <taxon>eudicotyledons</taxon>
        <taxon>Gunneridae</taxon>
        <taxon>Pentapetalae</taxon>
        <taxon>rosids</taxon>
        <taxon>fabids</taxon>
        <taxon>Rosales</taxon>
        <taxon>Cannabaceae</taxon>
        <taxon>Cannabis</taxon>
    </lineage>
</organism>
<dbReference type="AlphaFoldDB" id="A0A7J6FND2"/>
<dbReference type="InterPro" id="IPR040256">
    <property type="entry name" value="At4g02000-like"/>
</dbReference>
<gene>
    <name evidence="3" type="ORF">F8388_002232</name>
    <name evidence="2" type="ORF">G4B88_009296</name>
</gene>
<proteinExistence type="predicted"/>
<comment type="caution">
    <text evidence="2">The sequence shown here is derived from an EMBL/GenBank/DDBJ whole genome shotgun (WGS) entry which is preliminary data.</text>
</comment>